<keyword evidence="2" id="KW-0472">Membrane</keyword>
<evidence type="ECO:0000313" key="4">
    <source>
        <dbReference type="Proteomes" id="UP001141619"/>
    </source>
</evidence>
<gene>
    <name evidence="3" type="ORF">NYP16_06535</name>
</gene>
<dbReference type="AlphaFoldDB" id="A0A9X3TX43"/>
<feature type="region of interest" description="Disordered" evidence="1">
    <location>
        <begin position="49"/>
        <end position="93"/>
    </location>
</feature>
<keyword evidence="4" id="KW-1185">Reference proteome</keyword>
<keyword evidence="2" id="KW-0812">Transmembrane</keyword>
<feature type="compositionally biased region" description="Polar residues" evidence="1">
    <location>
        <begin position="53"/>
        <end position="66"/>
    </location>
</feature>
<feature type="transmembrane region" description="Helical" evidence="2">
    <location>
        <begin position="22"/>
        <end position="44"/>
    </location>
</feature>
<evidence type="ECO:0000256" key="1">
    <source>
        <dbReference type="SAM" id="MobiDB-lite"/>
    </source>
</evidence>
<evidence type="ECO:0000256" key="2">
    <source>
        <dbReference type="SAM" id="Phobius"/>
    </source>
</evidence>
<name>A0A9X3TX43_9PROT</name>
<keyword evidence="2" id="KW-1133">Transmembrane helix</keyword>
<reference evidence="3" key="2">
    <citation type="journal article" date="2023" name="Syst. Appl. Microbiol.">
        <title>Govania unica gen. nov., sp. nov., a rare biosphere bacterium that represents a novel family in the class Alphaproteobacteria.</title>
        <authorList>
            <person name="Vandamme P."/>
            <person name="Peeters C."/>
            <person name="Hettiarachchi A."/>
            <person name="Cnockaert M."/>
            <person name="Carlier A."/>
        </authorList>
    </citation>
    <scope>NUCLEOTIDE SEQUENCE</scope>
    <source>
        <strain evidence="3">LMG 31809</strain>
    </source>
</reference>
<dbReference type="Proteomes" id="UP001141619">
    <property type="component" value="Unassembled WGS sequence"/>
</dbReference>
<organism evidence="3 4">
    <name type="scientific">Govanella unica</name>
    <dbReference type="NCBI Taxonomy" id="2975056"/>
    <lineage>
        <taxon>Bacteria</taxon>
        <taxon>Pseudomonadati</taxon>
        <taxon>Pseudomonadota</taxon>
        <taxon>Alphaproteobacteria</taxon>
        <taxon>Emcibacterales</taxon>
        <taxon>Govanellaceae</taxon>
        <taxon>Govanella</taxon>
    </lineage>
</organism>
<evidence type="ECO:0000313" key="3">
    <source>
        <dbReference type="EMBL" id="MDA5193610.1"/>
    </source>
</evidence>
<reference evidence="3" key="1">
    <citation type="submission" date="2022-08" db="EMBL/GenBank/DDBJ databases">
        <authorList>
            <person name="Vandamme P."/>
            <person name="Hettiarachchi A."/>
            <person name="Peeters C."/>
            <person name="Cnockaert M."/>
            <person name="Carlier A."/>
        </authorList>
    </citation>
    <scope>NUCLEOTIDE SEQUENCE</scope>
    <source>
        <strain evidence="3">LMG 31809</strain>
    </source>
</reference>
<comment type="caution">
    <text evidence="3">The sequence shown here is derived from an EMBL/GenBank/DDBJ whole genome shotgun (WGS) entry which is preliminary data.</text>
</comment>
<proteinExistence type="predicted"/>
<dbReference type="EMBL" id="JANWOI010000002">
    <property type="protein sequence ID" value="MDA5193610.1"/>
    <property type="molecule type" value="Genomic_DNA"/>
</dbReference>
<dbReference type="RefSeq" id="WP_274943310.1">
    <property type="nucleotide sequence ID" value="NZ_JANWOI010000002.1"/>
</dbReference>
<protein>
    <submittedName>
        <fullName evidence="3">Uncharacterized protein</fullName>
    </submittedName>
</protein>
<accession>A0A9X3TX43</accession>
<sequence>MEAMGNLSQDDNSNRMSMRNSLLVWVFGAVLGWAVAVVAVYSIIRDEGDRAVATNTSEPHTNQKKTIAQPKEADELNAIEPAAGPSKPAVHKH</sequence>